<reference evidence="11 12" key="1">
    <citation type="submission" date="2019-03" db="EMBL/GenBank/DDBJ databases">
        <title>Genomic Encyclopedia of Type Strains, Phase IV (KMG-IV): sequencing the most valuable type-strain genomes for metagenomic binning, comparative biology and taxonomic classification.</title>
        <authorList>
            <person name="Goeker M."/>
        </authorList>
    </citation>
    <scope>NUCLEOTIDE SEQUENCE [LARGE SCALE GENOMIC DNA]</scope>
    <source>
        <strain evidence="11 12">DSM 19580</strain>
    </source>
</reference>
<dbReference type="InterPro" id="IPR013853">
    <property type="entry name" value="EIIC-GAT"/>
</dbReference>
<evidence type="ECO:0000256" key="8">
    <source>
        <dbReference type="ARBA" id="ARBA00023136"/>
    </source>
</evidence>
<dbReference type="InterPro" id="IPR004703">
    <property type="entry name" value="PTS_sugar-sp_permease"/>
</dbReference>
<dbReference type="OrthoDB" id="9787936at2"/>
<dbReference type="GO" id="GO:0005886">
    <property type="term" value="C:plasma membrane"/>
    <property type="evidence" value="ECO:0007669"/>
    <property type="project" value="UniProtKB-SubCell"/>
</dbReference>
<evidence type="ECO:0000256" key="5">
    <source>
        <dbReference type="ARBA" id="ARBA00022683"/>
    </source>
</evidence>
<sequence>MFVIDYIVSTGASVMMPLIFIILGLALRLSISKAIKAGLMVGIGFIGLSITVNLMIDSLTPVSHAIVERFGLNLTVLDVGWPAAAAVAMGTRVGALVIPVCVAINVLMLYTKTTRILNVDIWNLWHHAFTGSLVAILTDNLWLGVFAAGLNCVITMVIADRTSKDVEKYLSLPGIAVPHGFSVSFVPAAWLVNAIVDRIPYVRDIKIDTEVIQRHLSILGDPASLGAIIGAILAIIAGVDVKTILQTAITMAAVMTIIPRMAKMLMEGVYPISERIQEIAQSRAGSFGQISIGLDSAVSVGHPVTLSVSMLMIPIMLILAAIIPGNQFLPFASLTGLPFAFVLVTAVCRGDMFRTLLTGLLTLSLALLIGTSLAPIVTSTAVSTGFSLPNGASSISSVDYAGAMLPWAIIQGFDLKAIGIGVVTLGSLLLALWNRRKIVQENLQLVQESHIVVAETGEKS</sequence>
<dbReference type="Pfam" id="PF03611">
    <property type="entry name" value="EIIC-GAT"/>
    <property type="match status" value="1"/>
</dbReference>
<comment type="caution">
    <text evidence="11">The sequence shown here is derived from an EMBL/GenBank/DDBJ whole genome shotgun (WGS) entry which is preliminary data.</text>
</comment>
<keyword evidence="12" id="KW-1185">Reference proteome</keyword>
<keyword evidence="6 9" id="KW-0812">Transmembrane</keyword>
<gene>
    <name evidence="11" type="ORF">EDC52_10242</name>
</gene>
<dbReference type="PANTHER" id="PTHR37324">
    <property type="entry name" value="PTS SYSTEM GALACTITOL-SPECIFIC EIIC COMPONENT"/>
    <property type="match status" value="1"/>
</dbReference>
<evidence type="ECO:0000259" key="10">
    <source>
        <dbReference type="PROSITE" id="PS51104"/>
    </source>
</evidence>
<evidence type="ECO:0000256" key="9">
    <source>
        <dbReference type="SAM" id="Phobius"/>
    </source>
</evidence>
<feature type="transmembrane region" description="Helical" evidence="9">
    <location>
        <begin position="329"/>
        <end position="348"/>
    </location>
</feature>
<dbReference type="InterPro" id="IPR013014">
    <property type="entry name" value="PTS_EIIC_2"/>
</dbReference>
<feature type="transmembrane region" description="Helical" evidence="9">
    <location>
        <begin position="243"/>
        <end position="262"/>
    </location>
</feature>
<keyword evidence="4" id="KW-0762">Sugar transport</keyword>
<feature type="transmembrane region" description="Helical" evidence="9">
    <location>
        <begin position="6"/>
        <end position="27"/>
    </location>
</feature>
<keyword evidence="2" id="KW-0813">Transport</keyword>
<dbReference type="AlphaFoldDB" id="A0A4R3Z347"/>
<evidence type="ECO:0000313" key="12">
    <source>
        <dbReference type="Proteomes" id="UP000295719"/>
    </source>
</evidence>
<keyword evidence="3" id="KW-1003">Cell membrane</keyword>
<organism evidence="11 12">
    <name type="scientific">Biostraticola tofi</name>
    <dbReference type="NCBI Taxonomy" id="466109"/>
    <lineage>
        <taxon>Bacteria</taxon>
        <taxon>Pseudomonadati</taxon>
        <taxon>Pseudomonadota</taxon>
        <taxon>Gammaproteobacteria</taxon>
        <taxon>Enterobacterales</taxon>
        <taxon>Bruguierivoracaceae</taxon>
        <taxon>Biostraticola</taxon>
    </lineage>
</organism>
<keyword evidence="7 9" id="KW-1133">Transmembrane helix</keyword>
<evidence type="ECO:0000256" key="7">
    <source>
        <dbReference type="ARBA" id="ARBA00022989"/>
    </source>
</evidence>
<accession>A0A4R3Z347</accession>
<dbReference type="PANTHER" id="PTHR37324:SF2">
    <property type="entry name" value="PTS SYSTEM GALACTITOL-SPECIFIC EIIC COMPONENT"/>
    <property type="match status" value="1"/>
</dbReference>
<feature type="transmembrane region" description="Helical" evidence="9">
    <location>
        <begin position="304"/>
        <end position="323"/>
    </location>
</feature>
<feature type="transmembrane region" description="Helical" evidence="9">
    <location>
        <begin position="360"/>
        <end position="388"/>
    </location>
</feature>
<evidence type="ECO:0000256" key="2">
    <source>
        <dbReference type="ARBA" id="ARBA00022448"/>
    </source>
</evidence>
<dbReference type="RefSeq" id="WP_131864135.1">
    <property type="nucleotide sequence ID" value="NZ_SMCR01000002.1"/>
</dbReference>
<name>A0A4R3Z347_9GAMM</name>
<protein>
    <submittedName>
        <fullName evidence="11">PTS system IIC component (Gat family)</fullName>
    </submittedName>
</protein>
<feature type="transmembrane region" description="Helical" evidence="9">
    <location>
        <begin position="408"/>
        <end position="433"/>
    </location>
</feature>
<feature type="domain" description="PTS EIIC type-2" evidence="10">
    <location>
        <begin position="4"/>
        <end position="437"/>
    </location>
</feature>
<comment type="subcellular location">
    <subcellularLocation>
        <location evidence="1">Cell membrane</location>
        <topology evidence="1">Multi-pass membrane protein</topology>
    </subcellularLocation>
</comment>
<evidence type="ECO:0000256" key="4">
    <source>
        <dbReference type="ARBA" id="ARBA00022597"/>
    </source>
</evidence>
<evidence type="ECO:0000256" key="3">
    <source>
        <dbReference type="ARBA" id="ARBA00022475"/>
    </source>
</evidence>
<evidence type="ECO:0000256" key="6">
    <source>
        <dbReference type="ARBA" id="ARBA00022692"/>
    </source>
</evidence>
<dbReference type="Proteomes" id="UP000295719">
    <property type="component" value="Unassembled WGS sequence"/>
</dbReference>
<evidence type="ECO:0000313" key="11">
    <source>
        <dbReference type="EMBL" id="TCV98723.1"/>
    </source>
</evidence>
<proteinExistence type="predicted"/>
<feature type="transmembrane region" description="Helical" evidence="9">
    <location>
        <begin position="79"/>
        <end position="107"/>
    </location>
</feature>
<dbReference type="EMBL" id="SMCR01000002">
    <property type="protein sequence ID" value="TCV98723.1"/>
    <property type="molecule type" value="Genomic_DNA"/>
</dbReference>
<dbReference type="PIRSF" id="PIRSF006304">
    <property type="entry name" value="GatC"/>
    <property type="match status" value="1"/>
</dbReference>
<dbReference type="PROSITE" id="PS51104">
    <property type="entry name" value="PTS_EIIC_TYPE_2"/>
    <property type="match status" value="1"/>
</dbReference>
<feature type="transmembrane region" description="Helical" evidence="9">
    <location>
        <begin position="39"/>
        <end position="59"/>
    </location>
</feature>
<keyword evidence="8 9" id="KW-0472">Membrane</keyword>
<feature type="transmembrane region" description="Helical" evidence="9">
    <location>
        <begin position="179"/>
        <end position="196"/>
    </location>
</feature>
<feature type="transmembrane region" description="Helical" evidence="9">
    <location>
        <begin position="141"/>
        <end position="159"/>
    </location>
</feature>
<feature type="transmembrane region" description="Helical" evidence="9">
    <location>
        <begin position="216"/>
        <end position="237"/>
    </location>
</feature>
<evidence type="ECO:0000256" key="1">
    <source>
        <dbReference type="ARBA" id="ARBA00004651"/>
    </source>
</evidence>
<dbReference type="GO" id="GO:0015577">
    <property type="term" value="F:galactitol transmembrane transporter activity"/>
    <property type="evidence" value="ECO:0007669"/>
    <property type="project" value="InterPro"/>
</dbReference>
<keyword evidence="5" id="KW-0598">Phosphotransferase system</keyword>
<dbReference type="GO" id="GO:0009401">
    <property type="term" value="P:phosphoenolpyruvate-dependent sugar phosphotransferase system"/>
    <property type="evidence" value="ECO:0007669"/>
    <property type="project" value="UniProtKB-KW"/>
</dbReference>